<dbReference type="GO" id="GO:0070161">
    <property type="term" value="C:anchoring junction"/>
    <property type="evidence" value="ECO:0007669"/>
    <property type="project" value="UniProtKB-SubCell"/>
</dbReference>
<evidence type="ECO:0000256" key="3">
    <source>
        <dbReference type="ARBA" id="ARBA00022490"/>
    </source>
</evidence>
<sequence length="615" mass="70349">MRCFGEQSRTFHSKVVLLDEQELIQEIQDTTTGQDLLETVFSHLNLVETAYFGLRYIDPSNQTHWLDPAKKVWKQLKGTSPFTLYFSVKFYTADPCRLVEEITRYQFFLQVKQDVLQGRLPVSQDLAAELGAYAVQSELGDYDPRRHSPGYVSEFRFVTTQTVALENRIAELHKKLIGQIPSKAELSYLDKVKWLDMYGVDLHPVLGEDNIEYFLGLTPAGVIVLRNKAKVGNYFWPRISKVYLRGRFFMLRVRDKNSSENTYGFETPSKSACKHLWQCCVEHHAFFKLTQASGNSADAIFSLGAKTGRSEKDGEVGQAKLNSRMQPEFTRMPSRRYQRRIVEGAQDTPRLEDTEVKSDSSTLPSQNMFRSSSMTLGGRGSSPHSTRSAPHPPLTTTTTTATRVRGESPKSLRSTTTTTTAGGHDYRVSRRASSVDSQSSVDSRGHRRHRRSRGRSSDGESEASSKCSSRSHHHHHRRCHHHHHHHSDDSDHHHHHHRRHRRRRHKSGSSEPQWAQVTAGHTQVRGHIATVRDLTHKSGYQPSGVDTEVDSLHHHHHHHSANKKRHRKHRSRSRSPSEARHSRLPEELRRHLALDLQNNPGLTEAQLLEIPYTKD</sequence>
<dbReference type="SUPFAM" id="SSF50729">
    <property type="entry name" value="PH domain-like"/>
    <property type="match status" value="1"/>
</dbReference>
<dbReference type="Proteomes" id="UP001487740">
    <property type="component" value="Unassembled WGS sequence"/>
</dbReference>
<keyword evidence="3" id="KW-0963">Cytoplasm</keyword>
<evidence type="ECO:0000313" key="10">
    <source>
        <dbReference type="EMBL" id="KAK8379938.1"/>
    </source>
</evidence>
<dbReference type="Pfam" id="PF00373">
    <property type="entry name" value="FERM_M"/>
    <property type="match status" value="1"/>
</dbReference>
<dbReference type="EMBL" id="JARAKH010000043">
    <property type="protein sequence ID" value="KAK8379938.1"/>
    <property type="molecule type" value="Genomic_DNA"/>
</dbReference>
<dbReference type="AlphaFoldDB" id="A0AAW0SY41"/>
<evidence type="ECO:0000256" key="8">
    <source>
        <dbReference type="SAM" id="MobiDB-lite"/>
    </source>
</evidence>
<dbReference type="InterPro" id="IPR018979">
    <property type="entry name" value="FERM_N"/>
</dbReference>
<protein>
    <recommendedName>
        <fullName evidence="7">Erythrocyte membrane protein band 4.1-like 4A</fullName>
    </recommendedName>
    <alternativeName>
        <fullName evidence="6">Protein NBL4</fullName>
    </alternativeName>
</protein>
<dbReference type="PANTHER" id="PTHR23280:SF4">
    <property type="entry name" value="BAND 4.1-LIKE PROTEIN 4A"/>
    <property type="match status" value="1"/>
</dbReference>
<dbReference type="FunFam" id="3.10.20.90:FF:000116">
    <property type="entry name" value="band 4.1-like protein 4A isoform X1"/>
    <property type="match status" value="1"/>
</dbReference>
<dbReference type="InterPro" id="IPR018980">
    <property type="entry name" value="FERM_PH-like_C"/>
</dbReference>
<evidence type="ECO:0000256" key="1">
    <source>
        <dbReference type="ARBA" id="ARBA00004245"/>
    </source>
</evidence>
<name>A0AAW0SY41_SCYPA</name>
<dbReference type="CDD" id="cd13186">
    <property type="entry name" value="FERM_C_NBL4_NBL5"/>
    <property type="match status" value="1"/>
</dbReference>
<dbReference type="Gene3D" id="2.30.29.30">
    <property type="entry name" value="Pleckstrin-homology domain (PH domain)/Phosphotyrosine-binding domain (PTB)"/>
    <property type="match status" value="1"/>
</dbReference>
<feature type="compositionally biased region" description="Basic and acidic residues" evidence="8">
    <location>
        <begin position="349"/>
        <end position="358"/>
    </location>
</feature>
<dbReference type="InterPro" id="IPR019747">
    <property type="entry name" value="FERM_CS"/>
</dbReference>
<comment type="caution">
    <text evidence="10">The sequence shown here is derived from an EMBL/GenBank/DDBJ whole genome shotgun (WGS) entry which is preliminary data.</text>
</comment>
<dbReference type="GO" id="GO:0071944">
    <property type="term" value="C:cell periphery"/>
    <property type="evidence" value="ECO:0007669"/>
    <property type="project" value="UniProtKB-ARBA"/>
</dbReference>
<feature type="compositionally biased region" description="Polar residues" evidence="8">
    <location>
        <begin position="511"/>
        <end position="521"/>
    </location>
</feature>
<dbReference type="GO" id="GO:0005856">
    <property type="term" value="C:cytoskeleton"/>
    <property type="evidence" value="ECO:0007669"/>
    <property type="project" value="UniProtKB-SubCell"/>
</dbReference>
<evidence type="ECO:0000313" key="11">
    <source>
        <dbReference type="Proteomes" id="UP001487740"/>
    </source>
</evidence>
<feature type="compositionally biased region" description="Polar residues" evidence="8">
    <location>
        <begin position="359"/>
        <end position="375"/>
    </location>
</feature>
<dbReference type="SUPFAM" id="SSF54236">
    <property type="entry name" value="Ubiquitin-like"/>
    <property type="match status" value="1"/>
</dbReference>
<dbReference type="InterPro" id="IPR000299">
    <property type="entry name" value="FERM_domain"/>
</dbReference>
<feature type="compositionally biased region" description="Basic residues" evidence="8">
    <location>
        <begin position="469"/>
        <end position="485"/>
    </location>
</feature>
<dbReference type="Gene3D" id="3.10.20.90">
    <property type="entry name" value="Phosphatidylinositol 3-kinase Catalytic Subunit, Chain A, domain 1"/>
    <property type="match status" value="1"/>
</dbReference>
<feature type="compositionally biased region" description="Basic and acidic residues" evidence="8">
    <location>
        <begin position="575"/>
        <end position="585"/>
    </location>
</feature>
<dbReference type="SMART" id="SM00295">
    <property type="entry name" value="B41"/>
    <property type="match status" value="1"/>
</dbReference>
<dbReference type="InterPro" id="IPR035963">
    <property type="entry name" value="FERM_2"/>
</dbReference>
<comment type="subcellular location">
    <subcellularLocation>
        <location evidence="2">Cell junction</location>
    </subcellularLocation>
    <subcellularLocation>
        <location evidence="1">Cytoplasm</location>
        <location evidence="1">Cytoskeleton</location>
    </subcellularLocation>
</comment>
<dbReference type="InterPro" id="IPR029071">
    <property type="entry name" value="Ubiquitin-like_domsf"/>
</dbReference>
<dbReference type="Pfam" id="PF09379">
    <property type="entry name" value="FERM_N"/>
    <property type="match status" value="1"/>
</dbReference>
<evidence type="ECO:0000256" key="2">
    <source>
        <dbReference type="ARBA" id="ARBA00004282"/>
    </source>
</evidence>
<dbReference type="FunFam" id="1.20.80.10:FF:000003">
    <property type="entry name" value="Tyrosine-protein phosphatase non-receptor type 4"/>
    <property type="match status" value="1"/>
</dbReference>
<organism evidence="10 11">
    <name type="scientific">Scylla paramamosain</name>
    <name type="common">Mud crab</name>
    <dbReference type="NCBI Taxonomy" id="85552"/>
    <lineage>
        <taxon>Eukaryota</taxon>
        <taxon>Metazoa</taxon>
        <taxon>Ecdysozoa</taxon>
        <taxon>Arthropoda</taxon>
        <taxon>Crustacea</taxon>
        <taxon>Multicrustacea</taxon>
        <taxon>Malacostraca</taxon>
        <taxon>Eumalacostraca</taxon>
        <taxon>Eucarida</taxon>
        <taxon>Decapoda</taxon>
        <taxon>Pleocyemata</taxon>
        <taxon>Brachyura</taxon>
        <taxon>Eubrachyura</taxon>
        <taxon>Portunoidea</taxon>
        <taxon>Portunidae</taxon>
        <taxon>Portuninae</taxon>
        <taxon>Scylla</taxon>
    </lineage>
</organism>
<feature type="compositionally biased region" description="Basic residues" evidence="8">
    <location>
        <begin position="445"/>
        <end position="454"/>
    </location>
</feature>
<dbReference type="SUPFAM" id="SSF47031">
    <property type="entry name" value="Second domain of FERM"/>
    <property type="match status" value="1"/>
</dbReference>
<dbReference type="FunFam" id="2.30.29.30:FF:000002">
    <property type="entry name" value="Band 4.1-like protein 5 isoform 1"/>
    <property type="match status" value="1"/>
</dbReference>
<dbReference type="GO" id="GO:0031032">
    <property type="term" value="P:actomyosin structure organization"/>
    <property type="evidence" value="ECO:0007669"/>
    <property type="project" value="TreeGrafter"/>
</dbReference>
<dbReference type="GO" id="GO:0016020">
    <property type="term" value="C:membrane"/>
    <property type="evidence" value="ECO:0007669"/>
    <property type="project" value="UniProtKB-ARBA"/>
</dbReference>
<dbReference type="InterPro" id="IPR014352">
    <property type="entry name" value="FERM/acyl-CoA-bd_prot_sf"/>
</dbReference>
<dbReference type="Pfam" id="PF09380">
    <property type="entry name" value="FERM_C"/>
    <property type="match status" value="1"/>
</dbReference>
<evidence type="ECO:0000256" key="6">
    <source>
        <dbReference type="ARBA" id="ARBA00075138"/>
    </source>
</evidence>
<keyword evidence="5" id="KW-0206">Cytoskeleton</keyword>
<dbReference type="PRINTS" id="PR00935">
    <property type="entry name" value="BAND41"/>
</dbReference>
<dbReference type="InterPro" id="IPR019748">
    <property type="entry name" value="FERM_central"/>
</dbReference>
<dbReference type="PROSITE" id="PS00660">
    <property type="entry name" value="FERM_1"/>
    <property type="match status" value="1"/>
</dbReference>
<feature type="domain" description="FERM" evidence="9">
    <location>
        <begin position="11"/>
        <end position="291"/>
    </location>
</feature>
<keyword evidence="4" id="KW-0965">Cell junction</keyword>
<feature type="compositionally biased region" description="Basic residues" evidence="8">
    <location>
        <begin position="493"/>
        <end position="507"/>
    </location>
</feature>
<dbReference type="SMART" id="SM01196">
    <property type="entry name" value="FERM_C"/>
    <property type="match status" value="1"/>
</dbReference>
<evidence type="ECO:0000256" key="5">
    <source>
        <dbReference type="ARBA" id="ARBA00023212"/>
    </source>
</evidence>
<dbReference type="PROSITE" id="PS50057">
    <property type="entry name" value="FERM_3"/>
    <property type="match status" value="1"/>
</dbReference>
<evidence type="ECO:0000256" key="4">
    <source>
        <dbReference type="ARBA" id="ARBA00022949"/>
    </source>
</evidence>
<dbReference type="GO" id="GO:0048731">
    <property type="term" value="P:system development"/>
    <property type="evidence" value="ECO:0007669"/>
    <property type="project" value="UniProtKB-ARBA"/>
</dbReference>
<gene>
    <name evidence="10" type="ORF">O3P69_019755</name>
</gene>
<dbReference type="InterPro" id="IPR019749">
    <property type="entry name" value="Band_41_domain"/>
</dbReference>
<evidence type="ECO:0000256" key="7">
    <source>
        <dbReference type="ARBA" id="ARBA00077094"/>
    </source>
</evidence>
<evidence type="ECO:0000259" key="9">
    <source>
        <dbReference type="PROSITE" id="PS50057"/>
    </source>
</evidence>
<dbReference type="PANTHER" id="PTHR23280">
    <property type="entry name" value="4.1 G PROTEIN"/>
    <property type="match status" value="1"/>
</dbReference>
<reference evidence="10 11" key="1">
    <citation type="submission" date="2023-03" db="EMBL/GenBank/DDBJ databases">
        <title>High-quality genome of Scylla paramamosain provides insights in environmental adaptation.</title>
        <authorList>
            <person name="Zhang L."/>
        </authorList>
    </citation>
    <scope>NUCLEOTIDE SEQUENCE [LARGE SCALE GENOMIC DNA]</scope>
    <source>
        <strain evidence="10">LZ_2023a</strain>
        <tissue evidence="10">Muscle</tissue>
    </source>
</reference>
<proteinExistence type="predicted"/>
<accession>A0AAW0SY41</accession>
<dbReference type="InterPro" id="IPR011993">
    <property type="entry name" value="PH-like_dom_sf"/>
</dbReference>
<keyword evidence="11" id="KW-1185">Reference proteome</keyword>
<feature type="compositionally biased region" description="Basic residues" evidence="8">
    <location>
        <begin position="553"/>
        <end position="573"/>
    </location>
</feature>
<feature type="compositionally biased region" description="Low complexity" evidence="8">
    <location>
        <begin position="431"/>
        <end position="442"/>
    </location>
</feature>
<dbReference type="GO" id="GO:0009887">
    <property type="term" value="P:animal organ morphogenesis"/>
    <property type="evidence" value="ECO:0007669"/>
    <property type="project" value="UniProtKB-ARBA"/>
</dbReference>
<dbReference type="CDD" id="cd14473">
    <property type="entry name" value="FERM_B-lobe"/>
    <property type="match status" value="1"/>
</dbReference>
<dbReference type="Gene3D" id="1.20.80.10">
    <property type="match status" value="1"/>
</dbReference>
<feature type="region of interest" description="Disordered" evidence="8">
    <location>
        <begin position="334"/>
        <end position="585"/>
    </location>
</feature>